<feature type="region of interest" description="Disordered" evidence="1">
    <location>
        <begin position="131"/>
        <end position="196"/>
    </location>
</feature>
<evidence type="ECO:0000313" key="2">
    <source>
        <dbReference type="EMBL" id="KAF2092597.1"/>
    </source>
</evidence>
<keyword evidence="3" id="KW-1185">Reference proteome</keyword>
<evidence type="ECO:0000256" key="1">
    <source>
        <dbReference type="SAM" id="MobiDB-lite"/>
    </source>
</evidence>
<comment type="caution">
    <text evidence="2">The sequence shown here is derived from an EMBL/GenBank/DDBJ whole genome shotgun (WGS) entry which is preliminary data.</text>
</comment>
<dbReference type="EMBL" id="ML978144">
    <property type="protein sequence ID" value="KAF2092597.1"/>
    <property type="molecule type" value="Genomic_DNA"/>
</dbReference>
<dbReference type="Proteomes" id="UP000799772">
    <property type="component" value="Unassembled WGS sequence"/>
</dbReference>
<sequence>MSGNDHTHQLPQTPVQQTGYSSPLAEYHPARNHMQYPNNFGAPSPSSSLALNVQGGVDYYTQFDVDPNIIGTPSPHVEMHQDYAAAGQQIIDDMIQAMKNIEEHPGGMDQLGLEQIVDEPAWDEKDTDLFGPLTAAGDEGNQLPHNANENIAQPQNHQSGFTLPRTTKRKALSDEGDNQDAGNPEKRRKTDNVPRTATARFALPTQAILPAPRHTQIPPPTLAYNPTPLQAPPQAPLQAPNLIHNGNYTSPTVLLQGYDEQNLPVLCSEIVPSVAPIGRKGSKKDANGNVVTGPQGRALKDIHPDMPDHVSASTADTWQLMLLQDMTGCHSTDLRDRMQTTKSWQGAGNQVSRYRTKCGRLSVKKWRSGMKPSKQCVRAIMHLSDYQIRHNTCWEVDPQNFPGMHRQTNASQWVPIPHQAGDFDTTNDRMRDTLAELRRLRQEALNQGRHQNDFDDLMAKANRGRKGEAAAIAAAAAAAAAAANP</sequence>
<organism evidence="2 3">
    <name type="scientific">Rhizodiscina lignyota</name>
    <dbReference type="NCBI Taxonomy" id="1504668"/>
    <lineage>
        <taxon>Eukaryota</taxon>
        <taxon>Fungi</taxon>
        <taxon>Dikarya</taxon>
        <taxon>Ascomycota</taxon>
        <taxon>Pezizomycotina</taxon>
        <taxon>Dothideomycetes</taxon>
        <taxon>Pleosporomycetidae</taxon>
        <taxon>Aulographales</taxon>
        <taxon>Rhizodiscinaceae</taxon>
        <taxon>Rhizodiscina</taxon>
    </lineage>
</organism>
<feature type="compositionally biased region" description="Basic and acidic residues" evidence="1">
    <location>
        <begin position="183"/>
        <end position="192"/>
    </location>
</feature>
<protein>
    <submittedName>
        <fullName evidence="2">Uncharacterized protein</fullName>
    </submittedName>
</protein>
<feature type="region of interest" description="Disordered" evidence="1">
    <location>
        <begin position="1"/>
        <end position="23"/>
    </location>
</feature>
<feature type="compositionally biased region" description="Polar residues" evidence="1">
    <location>
        <begin position="143"/>
        <end position="165"/>
    </location>
</feature>
<evidence type="ECO:0000313" key="3">
    <source>
        <dbReference type="Proteomes" id="UP000799772"/>
    </source>
</evidence>
<name>A0A9P4I5S1_9PEZI</name>
<feature type="region of interest" description="Disordered" evidence="1">
    <location>
        <begin position="280"/>
        <end position="303"/>
    </location>
</feature>
<reference evidence="2" key="1">
    <citation type="journal article" date="2020" name="Stud. Mycol.">
        <title>101 Dothideomycetes genomes: a test case for predicting lifestyles and emergence of pathogens.</title>
        <authorList>
            <person name="Haridas S."/>
            <person name="Albert R."/>
            <person name="Binder M."/>
            <person name="Bloem J."/>
            <person name="Labutti K."/>
            <person name="Salamov A."/>
            <person name="Andreopoulos B."/>
            <person name="Baker S."/>
            <person name="Barry K."/>
            <person name="Bills G."/>
            <person name="Bluhm B."/>
            <person name="Cannon C."/>
            <person name="Castanera R."/>
            <person name="Culley D."/>
            <person name="Daum C."/>
            <person name="Ezra D."/>
            <person name="Gonzalez J."/>
            <person name="Henrissat B."/>
            <person name="Kuo A."/>
            <person name="Liang C."/>
            <person name="Lipzen A."/>
            <person name="Lutzoni F."/>
            <person name="Magnuson J."/>
            <person name="Mondo S."/>
            <person name="Nolan M."/>
            <person name="Ohm R."/>
            <person name="Pangilinan J."/>
            <person name="Park H.-J."/>
            <person name="Ramirez L."/>
            <person name="Alfaro M."/>
            <person name="Sun H."/>
            <person name="Tritt A."/>
            <person name="Yoshinaga Y."/>
            <person name="Zwiers L.-H."/>
            <person name="Turgeon B."/>
            <person name="Goodwin S."/>
            <person name="Spatafora J."/>
            <person name="Crous P."/>
            <person name="Grigoriev I."/>
        </authorList>
    </citation>
    <scope>NUCLEOTIDE SEQUENCE</scope>
    <source>
        <strain evidence="2">CBS 133067</strain>
    </source>
</reference>
<dbReference type="AlphaFoldDB" id="A0A9P4I5S1"/>
<proteinExistence type="predicted"/>
<gene>
    <name evidence="2" type="ORF">NA57DRAFT_62309</name>
</gene>
<feature type="compositionally biased region" description="Polar residues" evidence="1">
    <location>
        <begin position="9"/>
        <end position="21"/>
    </location>
</feature>
<accession>A0A9P4I5S1</accession>